<name>A0A518ERV2_9BACT</name>
<protein>
    <submittedName>
        <fullName evidence="4">Uncharacterized protein</fullName>
    </submittedName>
</protein>
<proteinExistence type="predicted"/>
<evidence type="ECO:0000313" key="5">
    <source>
        <dbReference type="Proteomes" id="UP000320390"/>
    </source>
</evidence>
<dbReference type="RefSeq" id="WP_145197326.1">
    <property type="nucleotide sequence ID" value="NZ_CP036434.1"/>
</dbReference>
<evidence type="ECO:0000256" key="1">
    <source>
        <dbReference type="SAM" id="MobiDB-lite"/>
    </source>
</evidence>
<dbReference type="Proteomes" id="UP000320390">
    <property type="component" value="Chromosome"/>
</dbReference>
<evidence type="ECO:0000313" key="4">
    <source>
        <dbReference type="EMBL" id="QDV06824.1"/>
    </source>
</evidence>
<feature type="compositionally biased region" description="Polar residues" evidence="1">
    <location>
        <begin position="49"/>
        <end position="63"/>
    </location>
</feature>
<keyword evidence="2" id="KW-0812">Transmembrane</keyword>
<dbReference type="OrthoDB" id="290075at2"/>
<evidence type="ECO:0000313" key="3">
    <source>
        <dbReference type="EMBL" id="QDV06819.1"/>
    </source>
</evidence>
<organism evidence="4 5">
    <name type="scientific">Saltatorellus ferox</name>
    <dbReference type="NCBI Taxonomy" id="2528018"/>
    <lineage>
        <taxon>Bacteria</taxon>
        <taxon>Pseudomonadati</taxon>
        <taxon>Planctomycetota</taxon>
        <taxon>Planctomycetia</taxon>
        <taxon>Planctomycetia incertae sedis</taxon>
        <taxon>Saltatorellus</taxon>
    </lineage>
</organism>
<sequence>MQSLIQFTERFGSMLSRLLLTVLYYVVLGPVALVYQRFADPLHLKRPANGSNWTPWQGKNDTMSAARRQD</sequence>
<gene>
    <name evidence="3" type="ORF">Poly30_23340</name>
    <name evidence="4" type="ORF">Poly30_23390</name>
</gene>
<dbReference type="AlphaFoldDB" id="A0A518ERV2"/>
<accession>A0A518ERV2</accession>
<feature type="region of interest" description="Disordered" evidence="1">
    <location>
        <begin position="49"/>
        <end position="70"/>
    </location>
</feature>
<dbReference type="EMBL" id="CP036434">
    <property type="protein sequence ID" value="QDV06819.1"/>
    <property type="molecule type" value="Genomic_DNA"/>
</dbReference>
<keyword evidence="2" id="KW-1133">Transmembrane helix</keyword>
<dbReference type="EMBL" id="CP036434">
    <property type="protein sequence ID" value="QDV06824.1"/>
    <property type="molecule type" value="Genomic_DNA"/>
</dbReference>
<feature type="transmembrane region" description="Helical" evidence="2">
    <location>
        <begin position="14"/>
        <end position="35"/>
    </location>
</feature>
<keyword evidence="5" id="KW-1185">Reference proteome</keyword>
<keyword evidence="2" id="KW-0472">Membrane</keyword>
<reference evidence="4 5" key="1">
    <citation type="submission" date="2019-02" db="EMBL/GenBank/DDBJ databases">
        <title>Deep-cultivation of Planctomycetes and their phenomic and genomic characterization uncovers novel biology.</title>
        <authorList>
            <person name="Wiegand S."/>
            <person name="Jogler M."/>
            <person name="Boedeker C."/>
            <person name="Pinto D."/>
            <person name="Vollmers J."/>
            <person name="Rivas-Marin E."/>
            <person name="Kohn T."/>
            <person name="Peeters S.H."/>
            <person name="Heuer A."/>
            <person name="Rast P."/>
            <person name="Oberbeckmann S."/>
            <person name="Bunk B."/>
            <person name="Jeske O."/>
            <person name="Meyerdierks A."/>
            <person name="Storesund J.E."/>
            <person name="Kallscheuer N."/>
            <person name="Luecker S."/>
            <person name="Lage O.M."/>
            <person name="Pohl T."/>
            <person name="Merkel B.J."/>
            <person name="Hornburger P."/>
            <person name="Mueller R.-W."/>
            <person name="Bruemmer F."/>
            <person name="Labrenz M."/>
            <person name="Spormann A.M."/>
            <person name="Op den Camp H."/>
            <person name="Overmann J."/>
            <person name="Amann R."/>
            <person name="Jetten M.S.M."/>
            <person name="Mascher T."/>
            <person name="Medema M.H."/>
            <person name="Devos D.P."/>
            <person name="Kaster A.-K."/>
            <person name="Ovreas L."/>
            <person name="Rohde M."/>
            <person name="Galperin M.Y."/>
            <person name="Jogler C."/>
        </authorList>
    </citation>
    <scope>NUCLEOTIDE SEQUENCE [LARGE SCALE GENOMIC DNA]</scope>
    <source>
        <strain evidence="4 5">Poly30</strain>
    </source>
</reference>
<evidence type="ECO:0000256" key="2">
    <source>
        <dbReference type="SAM" id="Phobius"/>
    </source>
</evidence>